<dbReference type="OrthoDB" id="307915at2759"/>
<dbReference type="Proteomes" id="UP000692954">
    <property type="component" value="Unassembled WGS sequence"/>
</dbReference>
<keyword evidence="3" id="KW-1185">Reference proteome</keyword>
<feature type="region of interest" description="Disordered" evidence="1">
    <location>
        <begin position="353"/>
        <end position="375"/>
    </location>
</feature>
<protein>
    <submittedName>
        <fullName evidence="2">Uncharacterized protein</fullName>
    </submittedName>
</protein>
<dbReference type="AlphaFoldDB" id="A0A8S1NRP5"/>
<reference evidence="2" key="1">
    <citation type="submission" date="2021-01" db="EMBL/GenBank/DDBJ databases">
        <authorList>
            <consortium name="Genoscope - CEA"/>
            <person name="William W."/>
        </authorList>
    </citation>
    <scope>NUCLEOTIDE SEQUENCE</scope>
</reference>
<evidence type="ECO:0000256" key="1">
    <source>
        <dbReference type="SAM" id="MobiDB-lite"/>
    </source>
</evidence>
<evidence type="ECO:0000313" key="3">
    <source>
        <dbReference type="Proteomes" id="UP000692954"/>
    </source>
</evidence>
<comment type="caution">
    <text evidence="2">The sequence shown here is derived from an EMBL/GenBank/DDBJ whole genome shotgun (WGS) entry which is preliminary data.</text>
</comment>
<proteinExistence type="predicted"/>
<sequence>MKIFKSIFKSKKEEIISEVQVEYSTIYDTNSQIVQLEDIKAIIQSEKKRKQLFNRSTTSILEELKVLYTIHMMIIAGQIDDFDQVTQCFQQGKIIFGKIQDQRHIHTYQVNHTVSLQTQQQQKTICYLNSSEYTSQLDDVDTELTKLYYSYLQRAANNSDIYYSSQRMQYPYQDEFNNRRVQYLWLFKLLNLLNFKLAMIPFIQKIIPKQLIITNIVKDIAILIYKDCINEYLFFKKEVEEQIEFYSQFSVKDAISFYELYTQMKFVTEKMKLFHNLRYQFIRHENIRVFNWFVLDKSLEKDIENYIQKAKLINTTQFKNSLQVPSQKAAYEHLSKQLLLPKPQKDIYQKQVLSPENQKKKQPSKQNSQRLYYQY</sequence>
<gene>
    <name evidence="2" type="ORF">PSON_ATCC_30995.1.T0630114</name>
</gene>
<evidence type="ECO:0000313" key="2">
    <source>
        <dbReference type="EMBL" id="CAD8094882.1"/>
    </source>
</evidence>
<organism evidence="2 3">
    <name type="scientific">Paramecium sonneborni</name>
    <dbReference type="NCBI Taxonomy" id="65129"/>
    <lineage>
        <taxon>Eukaryota</taxon>
        <taxon>Sar</taxon>
        <taxon>Alveolata</taxon>
        <taxon>Ciliophora</taxon>
        <taxon>Intramacronucleata</taxon>
        <taxon>Oligohymenophorea</taxon>
        <taxon>Peniculida</taxon>
        <taxon>Parameciidae</taxon>
        <taxon>Paramecium</taxon>
    </lineage>
</organism>
<name>A0A8S1NRP5_9CILI</name>
<accession>A0A8S1NRP5</accession>
<dbReference type="EMBL" id="CAJJDN010000063">
    <property type="protein sequence ID" value="CAD8094882.1"/>
    <property type="molecule type" value="Genomic_DNA"/>
</dbReference>